<reference evidence="4" key="2">
    <citation type="submission" date="2020-04" db="EMBL/GenBank/DDBJ databases">
        <authorList>
            <consortium name="NCBI Genome Project"/>
        </authorList>
    </citation>
    <scope>NUCLEOTIDE SEQUENCE</scope>
    <source>
        <strain evidence="4">CBS 781.70</strain>
    </source>
</reference>
<dbReference type="InterPro" id="IPR018565">
    <property type="entry name" value="Nkp2/Cnl2"/>
</dbReference>
<dbReference type="GO" id="GO:0031511">
    <property type="term" value="C:Mis6-Sim4 complex"/>
    <property type="evidence" value="ECO:0007669"/>
    <property type="project" value="TreeGrafter"/>
</dbReference>
<reference evidence="2 4" key="1">
    <citation type="submission" date="2020-01" db="EMBL/GenBank/DDBJ databases">
        <authorList>
            <consortium name="DOE Joint Genome Institute"/>
            <person name="Haridas S."/>
            <person name="Albert R."/>
            <person name="Binder M."/>
            <person name="Bloem J."/>
            <person name="Labutti K."/>
            <person name="Salamov A."/>
            <person name="Andreopoulos B."/>
            <person name="Baker S.E."/>
            <person name="Barry K."/>
            <person name="Bills G."/>
            <person name="Bluhm B.H."/>
            <person name="Cannon C."/>
            <person name="Castanera R."/>
            <person name="Culley D.E."/>
            <person name="Daum C."/>
            <person name="Ezra D."/>
            <person name="Gonzalez J.B."/>
            <person name="Henrissat B."/>
            <person name="Kuo A."/>
            <person name="Liang C."/>
            <person name="Lipzen A."/>
            <person name="Lutzoni F."/>
            <person name="Magnuson J."/>
            <person name="Mondo S."/>
            <person name="Nolan M."/>
            <person name="Ohm R."/>
            <person name="Pangilinan J."/>
            <person name="Park H.-J."/>
            <person name="Ramirez L."/>
            <person name="Alfaro M."/>
            <person name="Sun H."/>
            <person name="Tritt A."/>
            <person name="Yoshinaga Y."/>
            <person name="Zwiers L.-H."/>
            <person name="Turgeon B.G."/>
            <person name="Goodwin S.B."/>
            <person name="Spatafora J.W."/>
            <person name="Crous P.W."/>
            <person name="Grigoriev I.V."/>
        </authorList>
    </citation>
    <scope>NUCLEOTIDE SEQUENCE</scope>
    <source>
        <strain evidence="2 4">CBS 781.70</strain>
    </source>
</reference>
<evidence type="ECO:0000313" key="3">
    <source>
        <dbReference type="Proteomes" id="UP000504638"/>
    </source>
</evidence>
<organism evidence="2">
    <name type="scientific">Eremomyces bilateralis CBS 781.70</name>
    <dbReference type="NCBI Taxonomy" id="1392243"/>
    <lineage>
        <taxon>Eukaryota</taxon>
        <taxon>Fungi</taxon>
        <taxon>Dikarya</taxon>
        <taxon>Ascomycota</taxon>
        <taxon>Pezizomycotina</taxon>
        <taxon>Dothideomycetes</taxon>
        <taxon>Dothideomycetes incertae sedis</taxon>
        <taxon>Eremomycetales</taxon>
        <taxon>Eremomycetaceae</taxon>
        <taxon>Eremomyces</taxon>
    </lineage>
</organism>
<sequence>MPPTEKSILTNFLLPPAPLSTVITQKKFTELFPRTLQGNPAVGALYRELQHQRALGIDQVARSIEGEVHRGERQARQVAKERILSEHVELDDIDETELRLEQSLYGDNGPNRPDLHSIESIVSSLEHACQSVEEEIHVLDKEADQLLQNIQTATSDLSDLRYGRFPTTVSGEELGSSVFTTLKRLESVCGDATANKTDG</sequence>
<dbReference type="EMBL" id="ML975175">
    <property type="protein sequence ID" value="KAF1809101.1"/>
    <property type="molecule type" value="Genomic_DNA"/>
</dbReference>
<dbReference type="AlphaFoldDB" id="A0A6G1FTV8"/>
<evidence type="ECO:0008006" key="5">
    <source>
        <dbReference type="Google" id="ProtNLM"/>
    </source>
</evidence>
<evidence type="ECO:0000313" key="4">
    <source>
        <dbReference type="RefSeq" id="XP_033530732.1"/>
    </source>
</evidence>
<name>A0A6G1FTV8_9PEZI</name>
<dbReference type="OrthoDB" id="2311687at2759"/>
<dbReference type="PANTHER" id="PTHR28064:SF1">
    <property type="entry name" value="INNER KINETOCHORE SUBUNIT NKP2"/>
    <property type="match status" value="1"/>
</dbReference>
<dbReference type="GeneID" id="54417305"/>
<gene>
    <name evidence="2 4" type="ORF">P152DRAFT_404046</name>
</gene>
<dbReference type="Pfam" id="PF09447">
    <property type="entry name" value="Cnl2_NKP2"/>
    <property type="match status" value="1"/>
</dbReference>
<dbReference type="RefSeq" id="XP_033530732.1">
    <property type="nucleotide sequence ID" value="XM_033676735.1"/>
</dbReference>
<dbReference type="Proteomes" id="UP000504638">
    <property type="component" value="Unplaced"/>
</dbReference>
<keyword evidence="3" id="KW-1185">Reference proteome</keyword>
<evidence type="ECO:0000313" key="2">
    <source>
        <dbReference type="EMBL" id="KAF1809101.1"/>
    </source>
</evidence>
<reference evidence="4" key="3">
    <citation type="submission" date="2025-04" db="UniProtKB">
        <authorList>
            <consortium name="RefSeq"/>
        </authorList>
    </citation>
    <scope>IDENTIFICATION</scope>
    <source>
        <strain evidence="4">CBS 781.70</strain>
    </source>
</reference>
<dbReference type="GO" id="GO:0007059">
    <property type="term" value="P:chromosome segregation"/>
    <property type="evidence" value="ECO:0007669"/>
    <property type="project" value="TreeGrafter"/>
</dbReference>
<evidence type="ECO:0000256" key="1">
    <source>
        <dbReference type="SAM" id="Coils"/>
    </source>
</evidence>
<proteinExistence type="predicted"/>
<keyword evidence="1" id="KW-0175">Coiled coil</keyword>
<feature type="coiled-coil region" evidence="1">
    <location>
        <begin position="122"/>
        <end position="156"/>
    </location>
</feature>
<protein>
    <recommendedName>
        <fullName evidence="5">Cnl2/NKP2 family protein-domain-containing protein</fullName>
    </recommendedName>
</protein>
<dbReference type="PANTHER" id="PTHR28064">
    <property type="entry name" value="INNER KINETOCHORE SUBUNIT NKP2"/>
    <property type="match status" value="1"/>
</dbReference>
<accession>A0A6G1FTV8</accession>